<proteinExistence type="predicted"/>
<evidence type="ECO:0000256" key="6">
    <source>
        <dbReference type="SAM" id="Phobius"/>
    </source>
</evidence>
<dbReference type="InterPro" id="IPR001123">
    <property type="entry name" value="LeuE-type"/>
</dbReference>
<comment type="caution">
    <text evidence="7">The sequence shown here is derived from an EMBL/GenBank/DDBJ whole genome shotgun (WGS) entry which is preliminary data.</text>
</comment>
<name>A0A917W5S4_9ACTN</name>
<dbReference type="PANTHER" id="PTHR30086:SF20">
    <property type="entry name" value="ARGININE EXPORTER PROTEIN ARGO-RELATED"/>
    <property type="match status" value="1"/>
</dbReference>
<comment type="subcellular location">
    <subcellularLocation>
        <location evidence="1">Cell membrane</location>
        <topology evidence="1">Multi-pass membrane protein</topology>
    </subcellularLocation>
</comment>
<feature type="transmembrane region" description="Helical" evidence="6">
    <location>
        <begin position="182"/>
        <end position="203"/>
    </location>
</feature>
<feature type="transmembrane region" description="Helical" evidence="6">
    <location>
        <begin position="73"/>
        <end position="90"/>
    </location>
</feature>
<accession>A0A917W5S4</accession>
<keyword evidence="3 6" id="KW-0812">Transmembrane</keyword>
<protein>
    <submittedName>
        <fullName evidence="7">Threonine efflux protein</fullName>
    </submittedName>
</protein>
<evidence type="ECO:0000313" key="8">
    <source>
        <dbReference type="Proteomes" id="UP000613840"/>
    </source>
</evidence>
<dbReference type="PIRSF" id="PIRSF006324">
    <property type="entry name" value="LeuE"/>
    <property type="match status" value="1"/>
</dbReference>
<gene>
    <name evidence="7" type="ORF">GCM10011575_25060</name>
</gene>
<dbReference type="AlphaFoldDB" id="A0A917W5S4"/>
<keyword evidence="5 6" id="KW-0472">Membrane</keyword>
<dbReference type="Proteomes" id="UP000613840">
    <property type="component" value="Unassembled WGS sequence"/>
</dbReference>
<reference evidence="7" key="1">
    <citation type="journal article" date="2014" name="Int. J. Syst. Evol. Microbiol.">
        <title>Complete genome sequence of Corynebacterium casei LMG S-19264T (=DSM 44701T), isolated from a smear-ripened cheese.</title>
        <authorList>
            <consortium name="US DOE Joint Genome Institute (JGI-PGF)"/>
            <person name="Walter F."/>
            <person name="Albersmeier A."/>
            <person name="Kalinowski J."/>
            <person name="Ruckert C."/>
        </authorList>
    </citation>
    <scope>NUCLEOTIDE SEQUENCE</scope>
    <source>
        <strain evidence="7">CGMCC 4.7306</strain>
    </source>
</reference>
<sequence>MTFSTWIGFVLTLLVALAVPGPDFVVVVQAAGRGRRAGVRTVAGIMTGLCVHAGLATAGLAAMLAAWPQALDLLRLVGAAVLVWLALRVINSARRGGDPNALEHDHLHPYRRGFVVDVSNPKAPIFFGAVLPQFIGRGPGITTDTAILGLTVVLVSGAFWLVVAVVARVLRVGRSPRAGRPAAAVSGGLLLVVAVGLAVPTLGHVRDYAARMI</sequence>
<evidence type="ECO:0000256" key="3">
    <source>
        <dbReference type="ARBA" id="ARBA00022692"/>
    </source>
</evidence>
<dbReference type="PANTHER" id="PTHR30086">
    <property type="entry name" value="ARGININE EXPORTER PROTEIN ARGO"/>
    <property type="match status" value="1"/>
</dbReference>
<evidence type="ECO:0000256" key="4">
    <source>
        <dbReference type="ARBA" id="ARBA00022989"/>
    </source>
</evidence>
<evidence type="ECO:0000256" key="2">
    <source>
        <dbReference type="ARBA" id="ARBA00022475"/>
    </source>
</evidence>
<dbReference type="Pfam" id="PF01810">
    <property type="entry name" value="LysE"/>
    <property type="match status" value="1"/>
</dbReference>
<keyword evidence="4 6" id="KW-1133">Transmembrane helix</keyword>
<dbReference type="GO" id="GO:0015171">
    <property type="term" value="F:amino acid transmembrane transporter activity"/>
    <property type="evidence" value="ECO:0007669"/>
    <property type="project" value="TreeGrafter"/>
</dbReference>
<dbReference type="GO" id="GO:0005886">
    <property type="term" value="C:plasma membrane"/>
    <property type="evidence" value="ECO:0007669"/>
    <property type="project" value="UniProtKB-SubCell"/>
</dbReference>
<evidence type="ECO:0000313" key="7">
    <source>
        <dbReference type="EMBL" id="GGL65633.1"/>
    </source>
</evidence>
<dbReference type="EMBL" id="BMMZ01000005">
    <property type="protein sequence ID" value="GGL65633.1"/>
    <property type="molecule type" value="Genomic_DNA"/>
</dbReference>
<reference evidence="7" key="2">
    <citation type="submission" date="2020-09" db="EMBL/GenBank/DDBJ databases">
        <authorList>
            <person name="Sun Q."/>
            <person name="Zhou Y."/>
        </authorList>
    </citation>
    <scope>NUCLEOTIDE SEQUENCE</scope>
    <source>
        <strain evidence="7">CGMCC 4.7306</strain>
    </source>
</reference>
<evidence type="ECO:0000256" key="1">
    <source>
        <dbReference type="ARBA" id="ARBA00004651"/>
    </source>
</evidence>
<keyword evidence="8" id="KW-1185">Reference proteome</keyword>
<dbReference type="RefSeq" id="WP_188895677.1">
    <property type="nucleotide sequence ID" value="NZ_BMMZ01000005.1"/>
</dbReference>
<feature type="transmembrane region" description="Helical" evidence="6">
    <location>
        <begin position="42"/>
        <end position="66"/>
    </location>
</feature>
<evidence type="ECO:0000256" key="5">
    <source>
        <dbReference type="ARBA" id="ARBA00023136"/>
    </source>
</evidence>
<organism evidence="7 8">
    <name type="scientific">Microlunatus endophyticus</name>
    <dbReference type="NCBI Taxonomy" id="1716077"/>
    <lineage>
        <taxon>Bacteria</taxon>
        <taxon>Bacillati</taxon>
        <taxon>Actinomycetota</taxon>
        <taxon>Actinomycetes</taxon>
        <taxon>Propionibacteriales</taxon>
        <taxon>Propionibacteriaceae</taxon>
        <taxon>Microlunatus</taxon>
    </lineage>
</organism>
<feature type="transmembrane region" description="Helical" evidence="6">
    <location>
        <begin position="146"/>
        <end position="170"/>
    </location>
</feature>
<keyword evidence="2" id="KW-1003">Cell membrane</keyword>